<evidence type="ECO:0000313" key="2">
    <source>
        <dbReference type="Proteomes" id="UP001180020"/>
    </source>
</evidence>
<keyword evidence="2" id="KW-1185">Reference proteome</keyword>
<protein>
    <recommendedName>
        <fullName evidence="3">Binding protein</fullName>
    </recommendedName>
</protein>
<reference evidence="1" key="2">
    <citation type="submission" date="2023-06" db="EMBL/GenBank/DDBJ databases">
        <authorList>
            <person name="Ma L."/>
            <person name="Liu K.-W."/>
            <person name="Li Z."/>
            <person name="Hsiao Y.-Y."/>
            <person name="Qi Y."/>
            <person name="Fu T."/>
            <person name="Tang G."/>
            <person name="Zhang D."/>
            <person name="Sun W.-H."/>
            <person name="Liu D.-K."/>
            <person name="Li Y."/>
            <person name="Chen G.-Z."/>
            <person name="Liu X.-D."/>
            <person name="Liao X.-Y."/>
            <person name="Jiang Y.-T."/>
            <person name="Yu X."/>
            <person name="Hao Y."/>
            <person name="Huang J."/>
            <person name="Zhao X.-W."/>
            <person name="Ke S."/>
            <person name="Chen Y.-Y."/>
            <person name="Wu W.-L."/>
            <person name="Hsu J.-L."/>
            <person name="Lin Y.-F."/>
            <person name="Huang M.-D."/>
            <person name="Li C.-Y."/>
            <person name="Huang L."/>
            <person name="Wang Z.-W."/>
            <person name="Zhao X."/>
            <person name="Zhong W.-Y."/>
            <person name="Peng D.-H."/>
            <person name="Ahmad S."/>
            <person name="Lan S."/>
            <person name="Zhang J.-S."/>
            <person name="Tsai W.-C."/>
            <person name="Van De Peer Y."/>
            <person name="Liu Z.-J."/>
        </authorList>
    </citation>
    <scope>NUCLEOTIDE SEQUENCE</scope>
    <source>
        <strain evidence="1">CP</strain>
        <tissue evidence="1">Leaves</tissue>
    </source>
</reference>
<evidence type="ECO:0000313" key="1">
    <source>
        <dbReference type="EMBL" id="KAK1282634.1"/>
    </source>
</evidence>
<dbReference type="SUPFAM" id="SSF81901">
    <property type="entry name" value="HCP-like"/>
    <property type="match status" value="1"/>
</dbReference>
<dbReference type="Gene3D" id="1.25.40.10">
    <property type="entry name" value="Tetratricopeptide repeat domain"/>
    <property type="match status" value="1"/>
</dbReference>
<dbReference type="EMBL" id="JAUJYO010000022">
    <property type="protein sequence ID" value="KAK1282634.1"/>
    <property type="molecule type" value="Genomic_DNA"/>
</dbReference>
<comment type="caution">
    <text evidence="1">The sequence shown here is derived from an EMBL/GenBank/DDBJ whole genome shotgun (WGS) entry which is preliminary data.</text>
</comment>
<dbReference type="PANTHER" id="PTHR45500">
    <property type="entry name" value="OS02G0202600 PROTEIN"/>
    <property type="match status" value="1"/>
</dbReference>
<gene>
    <name evidence="1" type="ORF">QJS10_CPB22g01150</name>
</gene>
<proteinExistence type="predicted"/>
<dbReference type="InterPro" id="IPR011990">
    <property type="entry name" value="TPR-like_helical_dom_sf"/>
</dbReference>
<accession>A0AAV9C2V6</accession>
<dbReference type="AlphaFoldDB" id="A0AAV9C2V6"/>
<dbReference type="PANTHER" id="PTHR45500:SF1">
    <property type="entry name" value="OS02G0202600 PROTEIN"/>
    <property type="match status" value="1"/>
</dbReference>
<reference evidence="1" key="1">
    <citation type="journal article" date="2023" name="Nat. Commun.">
        <title>Diploid and tetraploid genomes of Acorus and the evolution of monocots.</title>
        <authorList>
            <person name="Ma L."/>
            <person name="Liu K.W."/>
            <person name="Li Z."/>
            <person name="Hsiao Y.Y."/>
            <person name="Qi Y."/>
            <person name="Fu T."/>
            <person name="Tang G.D."/>
            <person name="Zhang D."/>
            <person name="Sun W.H."/>
            <person name="Liu D.K."/>
            <person name="Li Y."/>
            <person name="Chen G.Z."/>
            <person name="Liu X.D."/>
            <person name="Liao X.Y."/>
            <person name="Jiang Y.T."/>
            <person name="Yu X."/>
            <person name="Hao Y."/>
            <person name="Huang J."/>
            <person name="Zhao X.W."/>
            <person name="Ke S."/>
            <person name="Chen Y.Y."/>
            <person name="Wu W.L."/>
            <person name="Hsu J.L."/>
            <person name="Lin Y.F."/>
            <person name="Huang M.D."/>
            <person name="Li C.Y."/>
            <person name="Huang L."/>
            <person name="Wang Z.W."/>
            <person name="Zhao X."/>
            <person name="Zhong W.Y."/>
            <person name="Peng D.H."/>
            <person name="Ahmad S."/>
            <person name="Lan S."/>
            <person name="Zhang J.S."/>
            <person name="Tsai W.C."/>
            <person name="Van de Peer Y."/>
            <person name="Liu Z.J."/>
        </authorList>
    </citation>
    <scope>NUCLEOTIDE SEQUENCE</scope>
    <source>
        <strain evidence="1">CP</strain>
    </source>
</reference>
<sequence>MHSRNKKAMELVAKGWSALQQVDRVIDATDPDDYRLHPYLRTAKENFELALEADNMNTHAKYWLAKLHLDYLAPGACKSIGAALLVEAAEMGDPDAQYDLGRRLRNKETCVQSDQQPLYYIEKAVDQGHPGAAIAYGSLLLKGAQSPESAVIKFRAKGTLSSRAARIKSMTIHEDPKEKAKQHFQVAARSGCDLGLRWLNRLEEVEKQE</sequence>
<dbReference type="Proteomes" id="UP001180020">
    <property type="component" value="Unassembled WGS sequence"/>
</dbReference>
<organism evidence="1 2">
    <name type="scientific">Acorus calamus</name>
    <name type="common">Sweet flag</name>
    <dbReference type="NCBI Taxonomy" id="4465"/>
    <lineage>
        <taxon>Eukaryota</taxon>
        <taxon>Viridiplantae</taxon>
        <taxon>Streptophyta</taxon>
        <taxon>Embryophyta</taxon>
        <taxon>Tracheophyta</taxon>
        <taxon>Spermatophyta</taxon>
        <taxon>Magnoliopsida</taxon>
        <taxon>Liliopsida</taxon>
        <taxon>Acoraceae</taxon>
        <taxon>Acorus</taxon>
    </lineage>
</organism>
<evidence type="ECO:0008006" key="3">
    <source>
        <dbReference type="Google" id="ProtNLM"/>
    </source>
</evidence>
<name>A0AAV9C2V6_ACOCL</name>